<organism evidence="2 3">
    <name type="scientific">Mizuhopecten yessoensis</name>
    <name type="common">Japanese scallop</name>
    <name type="synonym">Patinopecten yessoensis</name>
    <dbReference type="NCBI Taxonomy" id="6573"/>
    <lineage>
        <taxon>Eukaryota</taxon>
        <taxon>Metazoa</taxon>
        <taxon>Spiralia</taxon>
        <taxon>Lophotrochozoa</taxon>
        <taxon>Mollusca</taxon>
        <taxon>Bivalvia</taxon>
        <taxon>Autobranchia</taxon>
        <taxon>Pteriomorphia</taxon>
        <taxon>Pectinida</taxon>
        <taxon>Pectinoidea</taxon>
        <taxon>Pectinidae</taxon>
        <taxon>Mizuhopecten</taxon>
    </lineage>
</organism>
<dbReference type="STRING" id="6573.A0A210QM86"/>
<dbReference type="AlphaFoldDB" id="A0A210QM86"/>
<keyword evidence="3" id="KW-1185">Reference proteome</keyword>
<evidence type="ECO:0000313" key="3">
    <source>
        <dbReference type="Proteomes" id="UP000242188"/>
    </source>
</evidence>
<reference evidence="2 3" key="1">
    <citation type="journal article" date="2017" name="Nat. Ecol. Evol.">
        <title>Scallop genome provides insights into evolution of bilaterian karyotype and development.</title>
        <authorList>
            <person name="Wang S."/>
            <person name="Zhang J."/>
            <person name="Jiao W."/>
            <person name="Li J."/>
            <person name="Xun X."/>
            <person name="Sun Y."/>
            <person name="Guo X."/>
            <person name="Huan P."/>
            <person name="Dong B."/>
            <person name="Zhang L."/>
            <person name="Hu X."/>
            <person name="Sun X."/>
            <person name="Wang J."/>
            <person name="Zhao C."/>
            <person name="Wang Y."/>
            <person name="Wang D."/>
            <person name="Huang X."/>
            <person name="Wang R."/>
            <person name="Lv J."/>
            <person name="Li Y."/>
            <person name="Zhang Z."/>
            <person name="Liu B."/>
            <person name="Lu W."/>
            <person name="Hui Y."/>
            <person name="Liang J."/>
            <person name="Zhou Z."/>
            <person name="Hou R."/>
            <person name="Li X."/>
            <person name="Liu Y."/>
            <person name="Li H."/>
            <person name="Ning X."/>
            <person name="Lin Y."/>
            <person name="Zhao L."/>
            <person name="Xing Q."/>
            <person name="Dou J."/>
            <person name="Li Y."/>
            <person name="Mao J."/>
            <person name="Guo H."/>
            <person name="Dou H."/>
            <person name="Li T."/>
            <person name="Mu C."/>
            <person name="Jiang W."/>
            <person name="Fu Q."/>
            <person name="Fu X."/>
            <person name="Miao Y."/>
            <person name="Liu J."/>
            <person name="Yu Q."/>
            <person name="Li R."/>
            <person name="Liao H."/>
            <person name="Li X."/>
            <person name="Kong Y."/>
            <person name="Jiang Z."/>
            <person name="Chourrout D."/>
            <person name="Li R."/>
            <person name="Bao Z."/>
        </authorList>
    </citation>
    <scope>NUCLEOTIDE SEQUENCE [LARGE SCALE GENOMIC DNA]</scope>
    <source>
        <strain evidence="2 3">PY_sf001</strain>
    </source>
</reference>
<accession>A0A210QM86</accession>
<dbReference type="Gene3D" id="3.30.710.10">
    <property type="entry name" value="Potassium Channel Kv1.1, Chain A"/>
    <property type="match status" value="2"/>
</dbReference>
<dbReference type="Proteomes" id="UP000242188">
    <property type="component" value="Unassembled WGS sequence"/>
</dbReference>
<dbReference type="PROSITE" id="PS50097">
    <property type="entry name" value="BTB"/>
    <property type="match status" value="1"/>
</dbReference>
<gene>
    <name evidence="2" type="ORF">KP79_PYT05760</name>
</gene>
<comment type="caution">
    <text evidence="2">The sequence shown here is derived from an EMBL/GenBank/DDBJ whole genome shotgun (WGS) entry which is preliminary data.</text>
</comment>
<dbReference type="PANTHER" id="PTHR24413">
    <property type="entry name" value="SPECKLE-TYPE POZ PROTEIN"/>
    <property type="match status" value="1"/>
</dbReference>
<evidence type="ECO:0000259" key="1">
    <source>
        <dbReference type="PROSITE" id="PS50097"/>
    </source>
</evidence>
<feature type="domain" description="BTB" evidence="1">
    <location>
        <begin position="639"/>
        <end position="700"/>
    </location>
</feature>
<dbReference type="EMBL" id="NEDP02002932">
    <property type="protein sequence ID" value="OWF49845.1"/>
    <property type="molecule type" value="Genomic_DNA"/>
</dbReference>
<proteinExistence type="predicted"/>
<dbReference type="InterPro" id="IPR000210">
    <property type="entry name" value="BTB/POZ_dom"/>
</dbReference>
<dbReference type="SUPFAM" id="SSF54695">
    <property type="entry name" value="POZ domain"/>
    <property type="match status" value="2"/>
</dbReference>
<dbReference type="SMART" id="SM00225">
    <property type="entry name" value="BTB"/>
    <property type="match status" value="2"/>
</dbReference>
<dbReference type="Pfam" id="PF00651">
    <property type="entry name" value="BTB"/>
    <property type="match status" value="1"/>
</dbReference>
<dbReference type="OrthoDB" id="684045at2759"/>
<name>A0A210QM86_MIZYE</name>
<evidence type="ECO:0000313" key="2">
    <source>
        <dbReference type="EMBL" id="OWF49845.1"/>
    </source>
</evidence>
<dbReference type="CDD" id="cd18186">
    <property type="entry name" value="BTB_POZ_ZBTB_KLHL-like"/>
    <property type="match status" value="1"/>
</dbReference>
<sequence length="728" mass="82512">MATTFTSVYHSGGREDQYLGTWKIVECVSLAGTVDTTGIEGSEFHLDDSGDVSWKVADDVDAMPFFNSDTYEILFPPGKMNSDQLKFFGTLAEHVIEFNVEISGELMLLTCDRCCMLQCQKVSTDYSKGDCHYTFGRALDEGYFSDLVITAESGHQFQVHSLILGLSCPEMDWWHTPPPLTGIREDVLGTLLHYLYTECLPKGLSEETVKVCIKTVGTLPGMDNFIKLCNAFLKNTALRQQIVNLIGDMHTSADRIIEMFKCKKTPITPGTIPEDALAANPPRLCYIMKQAAREAAIASSKFVLLCDLFARRSGELPQEERHEIIRYARSRLPIFVKQLKEFFESFKYQMSFVGPNEKQEIATYILPEVETLFSMVTKFTEEFKAALNKAITKNISDKEKGEEKGEKHKHVKDVLGKTLRHVLHVRELKKLKFMHDTASKKFESAFEKLDRFNRKPNAEKIIRVSLIIDELKDREAPMLVGRVEQLALVLEEKFKWRQWKYLFKLGSSKVAWAVNKMCCYKATLASSIQQMVEMVHKDEFTASLTSLGLYSADKPQDGETPSQPDRTTASYAHLSSVESLCVPPLARNSKLAKRSIDLLKKGQKTDMMFEIIIVHDVGDTVIDHTHGGEPVARTDDRDVDVHQIPAHRVILASRCNWFCRALLSGMRESIDKKITVHDTNPEVFNLFLEYLYSGQVRVEGCTTEQLSDLLTLADRYEVRTLTVSVSSY</sequence>
<dbReference type="InterPro" id="IPR011333">
    <property type="entry name" value="SKP1/BTB/POZ_sf"/>
</dbReference>
<protein>
    <submittedName>
        <fullName evidence="2">BTB/POZ domain-containing protein 9</fullName>
    </submittedName>
</protein>